<evidence type="ECO:0000313" key="3">
    <source>
        <dbReference type="Proteomes" id="UP001154282"/>
    </source>
</evidence>
<keyword evidence="3" id="KW-1185">Reference proteome</keyword>
<keyword evidence="1" id="KW-0472">Membrane</keyword>
<organism evidence="2 3">
    <name type="scientific">Linum tenue</name>
    <dbReference type="NCBI Taxonomy" id="586396"/>
    <lineage>
        <taxon>Eukaryota</taxon>
        <taxon>Viridiplantae</taxon>
        <taxon>Streptophyta</taxon>
        <taxon>Embryophyta</taxon>
        <taxon>Tracheophyta</taxon>
        <taxon>Spermatophyta</taxon>
        <taxon>Magnoliopsida</taxon>
        <taxon>eudicotyledons</taxon>
        <taxon>Gunneridae</taxon>
        <taxon>Pentapetalae</taxon>
        <taxon>rosids</taxon>
        <taxon>fabids</taxon>
        <taxon>Malpighiales</taxon>
        <taxon>Linaceae</taxon>
        <taxon>Linum</taxon>
    </lineage>
</organism>
<keyword evidence="1" id="KW-1133">Transmembrane helix</keyword>
<gene>
    <name evidence="2" type="ORF">LITE_LOCUS40661</name>
</gene>
<proteinExistence type="predicted"/>
<keyword evidence="1" id="KW-0812">Transmembrane</keyword>
<name>A0AAV0Q175_9ROSI</name>
<comment type="caution">
    <text evidence="2">The sequence shown here is derived from an EMBL/GenBank/DDBJ whole genome shotgun (WGS) entry which is preliminary data.</text>
</comment>
<evidence type="ECO:0000256" key="1">
    <source>
        <dbReference type="SAM" id="Phobius"/>
    </source>
</evidence>
<protein>
    <submittedName>
        <fullName evidence="2">Uncharacterized protein</fullName>
    </submittedName>
</protein>
<reference evidence="2" key="1">
    <citation type="submission" date="2022-08" db="EMBL/GenBank/DDBJ databases">
        <authorList>
            <person name="Gutierrez-Valencia J."/>
        </authorList>
    </citation>
    <scope>NUCLEOTIDE SEQUENCE</scope>
</reference>
<feature type="transmembrane region" description="Helical" evidence="1">
    <location>
        <begin position="12"/>
        <end position="34"/>
    </location>
</feature>
<evidence type="ECO:0000313" key="2">
    <source>
        <dbReference type="EMBL" id="CAI0476141.1"/>
    </source>
</evidence>
<dbReference type="EMBL" id="CAMGYJ010000009">
    <property type="protein sequence ID" value="CAI0476141.1"/>
    <property type="molecule type" value="Genomic_DNA"/>
</dbReference>
<accession>A0AAV0Q175</accession>
<dbReference type="Proteomes" id="UP001154282">
    <property type="component" value="Unassembled WGS sequence"/>
</dbReference>
<dbReference type="AlphaFoldDB" id="A0AAV0Q175"/>
<sequence>MWSFAGQNCSGGFSASDCFPLSFALWMLALACWIPPTGKVEKMTHHSCGSS</sequence>